<feature type="signal peptide" evidence="1">
    <location>
        <begin position="1"/>
        <end position="22"/>
    </location>
</feature>
<dbReference type="Gene3D" id="2.60.40.10">
    <property type="entry name" value="Immunoglobulins"/>
    <property type="match status" value="1"/>
</dbReference>
<feature type="domain" description="Type 9 secretion system plug protein N-terminal" evidence="2">
    <location>
        <begin position="34"/>
        <end position="159"/>
    </location>
</feature>
<proteinExistence type="predicted"/>
<dbReference type="InterPro" id="IPR013783">
    <property type="entry name" value="Ig-like_fold"/>
</dbReference>
<gene>
    <name evidence="3" type="ORF">SAMN04489724_2806</name>
</gene>
<dbReference type="OrthoDB" id="1522602at2"/>
<reference evidence="4" key="1">
    <citation type="submission" date="2016-10" db="EMBL/GenBank/DDBJ databases">
        <authorList>
            <person name="Varghese N."/>
            <person name="Submissions S."/>
        </authorList>
    </citation>
    <scope>NUCLEOTIDE SEQUENCE [LARGE SCALE GENOMIC DNA]</scope>
    <source>
        <strain evidence="4">DSM 23445</strain>
    </source>
</reference>
<evidence type="ECO:0000313" key="4">
    <source>
        <dbReference type="Proteomes" id="UP000199673"/>
    </source>
</evidence>
<organism evidence="3 4">
    <name type="scientific">Algoriphagus locisalis</name>
    <dbReference type="NCBI Taxonomy" id="305507"/>
    <lineage>
        <taxon>Bacteria</taxon>
        <taxon>Pseudomonadati</taxon>
        <taxon>Bacteroidota</taxon>
        <taxon>Cytophagia</taxon>
        <taxon>Cytophagales</taxon>
        <taxon>Cyclobacteriaceae</taxon>
        <taxon>Algoriphagus</taxon>
    </lineage>
</organism>
<dbReference type="Pfam" id="PF17116">
    <property type="entry name" value="T9SS_plug_1st"/>
    <property type="match status" value="1"/>
</dbReference>
<dbReference type="AlphaFoldDB" id="A0A1I7BX56"/>
<dbReference type="STRING" id="305507.SAMN04489724_2806"/>
<accession>A0A1I7BX56</accession>
<sequence>MKIKSLLLSFSLSLFAIFQLFAQQLEDKVYKDHIQSVRLFPAGVTFDASIDAPVVPLRGGKPLVLVFDDLAFDPEMYRAKLIHCDADWQKSQLKDNDFLLTFNEFNIQDYEYSVNTRIPYIHYRFELPSVTKSGNYILQVYSQRDDSDVYLTKRFMVYEEVFKVGASIVPPSQTSDRSNSQQINVVVNYSAGEVTNPDGQIKVLIRQNQRWDNAKFLAKPTFMNESSKILRYESFDGGNTFDAGNEFRFVDLRFIRANGVNIANMRVEPDAIFADGNINKPRPETAYSQYLDLNGQYIIETKDRPGGNPEIESEYMLMTFRLAVPENTDPIYLLGSLTNWGKTPEAKMKWDSKMGVYTTSLLVKQGWYDYQYAHLINGEFDPNPFEGSYFETENEYEVLVYFRNLGSRYDRLVGYIYLHPNRRRL</sequence>
<keyword evidence="1" id="KW-0732">Signal</keyword>
<evidence type="ECO:0000256" key="1">
    <source>
        <dbReference type="SAM" id="SignalP"/>
    </source>
</evidence>
<dbReference type="InterPro" id="IPR014756">
    <property type="entry name" value="Ig_E-set"/>
</dbReference>
<feature type="chain" id="PRO_5011573388" description="Type 9 secretion system plug protein N-terminal domain-containing protein" evidence="1">
    <location>
        <begin position="23"/>
        <end position="425"/>
    </location>
</feature>
<evidence type="ECO:0000259" key="2">
    <source>
        <dbReference type="Pfam" id="PF17116"/>
    </source>
</evidence>
<protein>
    <recommendedName>
        <fullName evidence="2">Type 9 secretion system plug protein N-terminal domain-containing protein</fullName>
    </recommendedName>
</protein>
<dbReference type="RefSeq" id="WP_091694179.1">
    <property type="nucleotide sequence ID" value="NZ_FPBF01000003.1"/>
</dbReference>
<name>A0A1I7BX56_9BACT</name>
<dbReference type="Proteomes" id="UP000199673">
    <property type="component" value="Unassembled WGS sequence"/>
</dbReference>
<dbReference type="SUPFAM" id="SSF81296">
    <property type="entry name" value="E set domains"/>
    <property type="match status" value="1"/>
</dbReference>
<keyword evidence="4" id="KW-1185">Reference proteome</keyword>
<evidence type="ECO:0000313" key="3">
    <source>
        <dbReference type="EMBL" id="SFT91776.1"/>
    </source>
</evidence>
<dbReference type="InterPro" id="IPR031345">
    <property type="entry name" value="T9SS_Plug_N"/>
</dbReference>
<dbReference type="EMBL" id="FPBF01000003">
    <property type="protein sequence ID" value="SFT91776.1"/>
    <property type="molecule type" value="Genomic_DNA"/>
</dbReference>